<dbReference type="EMBL" id="JAWDKD010000005">
    <property type="protein sequence ID" value="MDV0446415.1"/>
    <property type="molecule type" value="Genomic_DNA"/>
</dbReference>
<organism evidence="1 2">
    <name type="scientific">Methanolapillus africanus</name>
    <dbReference type="NCBI Taxonomy" id="3028297"/>
    <lineage>
        <taxon>Archaea</taxon>
        <taxon>Methanobacteriati</taxon>
        <taxon>Methanobacteriota</taxon>
        <taxon>Stenosarchaea group</taxon>
        <taxon>Methanomicrobia</taxon>
        <taxon>Methanosarcinales</taxon>
        <taxon>Methanosarcinaceae</taxon>
        <taxon>Methanolapillus</taxon>
    </lineage>
</organism>
<proteinExistence type="predicted"/>
<dbReference type="AlphaFoldDB" id="A0AAE4MGY1"/>
<name>A0AAE4MGY1_9EURY</name>
<evidence type="ECO:0000313" key="1">
    <source>
        <dbReference type="EMBL" id="MDV0446415.1"/>
    </source>
</evidence>
<sequence>MVFNFKNPFKNVNQYSGELYHGTTKTNAEKILSGGFMISSKGSLHLGQGVYFYDNEIYAMWWMLRDYMKKRLLEFEKGERDELEWEKICCETYRYFEENFAIIVSNFQNINYLDLDNEKNKAALSKIYNTIYQTKYLKNQYKDVSVYD</sequence>
<reference evidence="1" key="1">
    <citation type="submission" date="2023-06" db="EMBL/GenBank/DDBJ databases">
        <title>Genome sequence of Methanosarcinaceae archaeon Ag5.</title>
        <authorList>
            <person name="Protasov E."/>
            <person name="Platt K."/>
            <person name="Poehlein A."/>
            <person name="Daniel R."/>
            <person name="Brune A."/>
        </authorList>
    </citation>
    <scope>NUCLEOTIDE SEQUENCE</scope>
    <source>
        <strain evidence="1">Ag5</strain>
    </source>
</reference>
<keyword evidence="2" id="KW-1185">Reference proteome</keyword>
<accession>A0AAE4MGY1</accession>
<protein>
    <submittedName>
        <fullName evidence="1">Uncharacterized protein</fullName>
    </submittedName>
</protein>
<dbReference type="Proteomes" id="UP001271789">
    <property type="component" value="Unassembled WGS sequence"/>
</dbReference>
<evidence type="ECO:0000313" key="2">
    <source>
        <dbReference type="Proteomes" id="UP001271789"/>
    </source>
</evidence>
<dbReference type="RefSeq" id="WP_338098808.1">
    <property type="nucleotide sequence ID" value="NZ_JAWDKD010000005.1"/>
</dbReference>
<gene>
    <name evidence="1" type="ORF">MsAg5_02480</name>
</gene>
<comment type="caution">
    <text evidence="1">The sequence shown here is derived from an EMBL/GenBank/DDBJ whole genome shotgun (WGS) entry which is preliminary data.</text>
</comment>
<dbReference type="Gene3D" id="3.90.175.10">
    <property type="entry name" value="Diphtheria Toxin, domain 1"/>
    <property type="match status" value="1"/>
</dbReference>
<dbReference type="SUPFAM" id="SSF56399">
    <property type="entry name" value="ADP-ribosylation"/>
    <property type="match status" value="1"/>
</dbReference>